<feature type="compositionally biased region" description="Basic and acidic residues" evidence="1">
    <location>
        <begin position="84"/>
        <end position="94"/>
    </location>
</feature>
<evidence type="ECO:0000313" key="3">
    <source>
        <dbReference type="Proteomes" id="UP001151760"/>
    </source>
</evidence>
<reference evidence="2" key="1">
    <citation type="journal article" date="2022" name="Int. J. Mol. Sci.">
        <title>Draft Genome of Tanacetum Coccineum: Genomic Comparison of Closely Related Tanacetum-Family Plants.</title>
        <authorList>
            <person name="Yamashiro T."/>
            <person name="Shiraishi A."/>
            <person name="Nakayama K."/>
            <person name="Satake H."/>
        </authorList>
    </citation>
    <scope>NUCLEOTIDE SEQUENCE</scope>
</reference>
<dbReference type="Proteomes" id="UP001151760">
    <property type="component" value="Unassembled WGS sequence"/>
</dbReference>
<comment type="caution">
    <text evidence="2">The sequence shown here is derived from an EMBL/GenBank/DDBJ whole genome shotgun (WGS) entry which is preliminary data.</text>
</comment>
<reference evidence="2" key="2">
    <citation type="submission" date="2022-01" db="EMBL/GenBank/DDBJ databases">
        <authorList>
            <person name="Yamashiro T."/>
            <person name="Shiraishi A."/>
            <person name="Satake H."/>
            <person name="Nakayama K."/>
        </authorList>
    </citation>
    <scope>NUCLEOTIDE SEQUENCE</scope>
</reference>
<accession>A0ABQ5BCS3</accession>
<gene>
    <name evidence="2" type="ORF">Tco_0859677</name>
</gene>
<sequence>MSIHHCDSRNQVHIFTNQDGHLFDLSARTQWPQKGLKSGLPTKLWFLLIGLLSLETEGDDAALMSIDSKGTNVPVRQGAQHSKKGMELEKDKGSGESMNVKKPSIWSW</sequence>
<feature type="region of interest" description="Disordered" evidence="1">
    <location>
        <begin position="72"/>
        <end position="108"/>
    </location>
</feature>
<evidence type="ECO:0000313" key="2">
    <source>
        <dbReference type="EMBL" id="GJT12635.1"/>
    </source>
</evidence>
<name>A0ABQ5BCS3_9ASTR</name>
<protein>
    <submittedName>
        <fullName evidence="2">Uncharacterized protein</fullName>
    </submittedName>
</protein>
<proteinExistence type="predicted"/>
<organism evidence="2 3">
    <name type="scientific">Tanacetum coccineum</name>
    <dbReference type="NCBI Taxonomy" id="301880"/>
    <lineage>
        <taxon>Eukaryota</taxon>
        <taxon>Viridiplantae</taxon>
        <taxon>Streptophyta</taxon>
        <taxon>Embryophyta</taxon>
        <taxon>Tracheophyta</taxon>
        <taxon>Spermatophyta</taxon>
        <taxon>Magnoliopsida</taxon>
        <taxon>eudicotyledons</taxon>
        <taxon>Gunneridae</taxon>
        <taxon>Pentapetalae</taxon>
        <taxon>asterids</taxon>
        <taxon>campanulids</taxon>
        <taxon>Asterales</taxon>
        <taxon>Asteraceae</taxon>
        <taxon>Asteroideae</taxon>
        <taxon>Anthemideae</taxon>
        <taxon>Anthemidinae</taxon>
        <taxon>Tanacetum</taxon>
    </lineage>
</organism>
<evidence type="ECO:0000256" key="1">
    <source>
        <dbReference type="SAM" id="MobiDB-lite"/>
    </source>
</evidence>
<keyword evidence="3" id="KW-1185">Reference proteome</keyword>
<dbReference type="EMBL" id="BQNB010013164">
    <property type="protein sequence ID" value="GJT12635.1"/>
    <property type="molecule type" value="Genomic_DNA"/>
</dbReference>